<accession>A0ABU6RX49</accession>
<protein>
    <recommendedName>
        <fullName evidence="2">RNA polymerase sigma-70 region 2 domain-containing protein</fullName>
    </recommendedName>
</protein>
<dbReference type="Gene3D" id="1.20.120.1810">
    <property type="match status" value="1"/>
</dbReference>
<comment type="caution">
    <text evidence="3">The sequence shown here is derived from an EMBL/GenBank/DDBJ whole genome shotgun (WGS) entry which is preliminary data.</text>
</comment>
<organism evidence="3 4">
    <name type="scientific">Stylosanthes scabra</name>
    <dbReference type="NCBI Taxonomy" id="79078"/>
    <lineage>
        <taxon>Eukaryota</taxon>
        <taxon>Viridiplantae</taxon>
        <taxon>Streptophyta</taxon>
        <taxon>Embryophyta</taxon>
        <taxon>Tracheophyta</taxon>
        <taxon>Spermatophyta</taxon>
        <taxon>Magnoliopsida</taxon>
        <taxon>eudicotyledons</taxon>
        <taxon>Gunneridae</taxon>
        <taxon>Pentapetalae</taxon>
        <taxon>rosids</taxon>
        <taxon>fabids</taxon>
        <taxon>Fabales</taxon>
        <taxon>Fabaceae</taxon>
        <taxon>Papilionoideae</taxon>
        <taxon>50 kb inversion clade</taxon>
        <taxon>dalbergioids sensu lato</taxon>
        <taxon>Dalbergieae</taxon>
        <taxon>Pterocarpus clade</taxon>
        <taxon>Stylosanthes</taxon>
    </lineage>
</organism>
<name>A0ABU6RX49_9FABA</name>
<feature type="domain" description="RNA polymerase sigma-70 region 2" evidence="2">
    <location>
        <begin position="54"/>
        <end position="100"/>
    </location>
</feature>
<comment type="similarity">
    <text evidence="1">Belongs to the sigma-70 factor family.</text>
</comment>
<dbReference type="PANTHER" id="PTHR30603:SF13">
    <property type="entry name" value="RNA POLYMERASE SIGMA FACTOR SIGC"/>
    <property type="match status" value="1"/>
</dbReference>
<dbReference type="PANTHER" id="PTHR30603">
    <property type="entry name" value="RNA POLYMERASE SIGMA FACTOR RPO"/>
    <property type="match status" value="1"/>
</dbReference>
<dbReference type="InterPro" id="IPR013325">
    <property type="entry name" value="RNA_pol_sigma_r2"/>
</dbReference>
<reference evidence="3 4" key="1">
    <citation type="journal article" date="2023" name="Plants (Basel)">
        <title>Bridging the Gap: Combining Genomics and Transcriptomics Approaches to Understand Stylosanthes scabra, an Orphan Legume from the Brazilian Caatinga.</title>
        <authorList>
            <person name="Ferreira-Neto J.R.C."/>
            <person name="da Silva M.D."/>
            <person name="Binneck E."/>
            <person name="de Melo N.F."/>
            <person name="da Silva R.H."/>
            <person name="de Melo A.L.T.M."/>
            <person name="Pandolfi V."/>
            <person name="Bustamante F.O."/>
            <person name="Brasileiro-Vidal A.C."/>
            <person name="Benko-Iseppon A.M."/>
        </authorList>
    </citation>
    <scope>NUCLEOTIDE SEQUENCE [LARGE SCALE GENOMIC DNA]</scope>
    <source>
        <tissue evidence="3">Leaves</tissue>
    </source>
</reference>
<dbReference type="InterPro" id="IPR050239">
    <property type="entry name" value="Sigma-70_RNA_pol_init_factors"/>
</dbReference>
<proteinExistence type="inferred from homology"/>
<evidence type="ECO:0000259" key="2">
    <source>
        <dbReference type="Pfam" id="PF04542"/>
    </source>
</evidence>
<sequence>MSKAVKVLAELEITRKAIEKNTSQVTSLRSWAEASGVDEKVLLQQLHYGRYCQDELIEAGYEGVLQGAERFDSARSYRFSTYAQYWIKKSMSRMVARYARGIIILRSLNKALN</sequence>
<evidence type="ECO:0000256" key="1">
    <source>
        <dbReference type="ARBA" id="ARBA00007788"/>
    </source>
</evidence>
<dbReference type="Proteomes" id="UP001341840">
    <property type="component" value="Unassembled WGS sequence"/>
</dbReference>
<keyword evidence="4" id="KW-1185">Reference proteome</keyword>
<dbReference type="InterPro" id="IPR007627">
    <property type="entry name" value="RNA_pol_sigma70_r2"/>
</dbReference>
<dbReference type="SUPFAM" id="SSF88946">
    <property type="entry name" value="Sigma2 domain of RNA polymerase sigma factors"/>
    <property type="match status" value="1"/>
</dbReference>
<evidence type="ECO:0000313" key="3">
    <source>
        <dbReference type="EMBL" id="MED6128534.1"/>
    </source>
</evidence>
<gene>
    <name evidence="3" type="ORF">PIB30_098800</name>
</gene>
<dbReference type="EMBL" id="JASCZI010032778">
    <property type="protein sequence ID" value="MED6128534.1"/>
    <property type="molecule type" value="Genomic_DNA"/>
</dbReference>
<dbReference type="Pfam" id="PF04542">
    <property type="entry name" value="Sigma70_r2"/>
    <property type="match status" value="1"/>
</dbReference>
<evidence type="ECO:0000313" key="4">
    <source>
        <dbReference type="Proteomes" id="UP001341840"/>
    </source>
</evidence>